<evidence type="ECO:0000313" key="2">
    <source>
        <dbReference type="Proteomes" id="UP000580856"/>
    </source>
</evidence>
<dbReference type="InterPro" id="IPR036412">
    <property type="entry name" value="HAD-like_sf"/>
</dbReference>
<accession>A0A846QGA0</accession>
<dbReference type="Pfam" id="PF00702">
    <property type="entry name" value="Hydrolase"/>
    <property type="match status" value="1"/>
</dbReference>
<dbReference type="InterPro" id="IPR006439">
    <property type="entry name" value="HAD-SF_hydro_IA"/>
</dbReference>
<dbReference type="SUPFAM" id="SSF56784">
    <property type="entry name" value="HAD-like"/>
    <property type="match status" value="1"/>
</dbReference>
<evidence type="ECO:0000313" key="1">
    <source>
        <dbReference type="EMBL" id="NJB67328.1"/>
    </source>
</evidence>
<dbReference type="AlphaFoldDB" id="A0A846QGA0"/>
<keyword evidence="2" id="KW-1185">Reference proteome</keyword>
<dbReference type="SFLD" id="SFLDS00003">
    <property type="entry name" value="Haloacid_Dehalogenase"/>
    <property type="match status" value="1"/>
</dbReference>
<sequence>MDIRRERPVDAVIFDFGGVLANEGFFDGLAEMAHRTGKDTEFVTETAVDIIRGDGYAVHRIDEAEFWRRFRDRTGISGADDALRDELLSRFVLREHMFRRVDKLREAGYKVAILSDQTNWLEELEHRHGFYGKFDVVHNSWLTGYTKKDTEAFTGMLSALGVEPSRTLFVDDHAGHIRRAQALGLRTIHYTDRESFERQFANHCPDLGDA</sequence>
<dbReference type="Proteomes" id="UP000580856">
    <property type="component" value="Unassembled WGS sequence"/>
</dbReference>
<keyword evidence="1" id="KW-0378">Hydrolase</keyword>
<dbReference type="PRINTS" id="PR00413">
    <property type="entry name" value="HADHALOGNASE"/>
</dbReference>
<protein>
    <submittedName>
        <fullName evidence="1">Putative hydrolase of the HAD superfamily</fullName>
    </submittedName>
</protein>
<dbReference type="CDD" id="cd02603">
    <property type="entry name" value="HAD_sEH-N_like"/>
    <property type="match status" value="1"/>
</dbReference>
<dbReference type="SFLD" id="SFLDG01129">
    <property type="entry name" value="C1.5:_HAD__Beta-PGM__Phosphata"/>
    <property type="match status" value="1"/>
</dbReference>
<dbReference type="PANTHER" id="PTHR43611:SF3">
    <property type="entry name" value="FLAVIN MONONUCLEOTIDE HYDROLASE 1, CHLOROPLATIC"/>
    <property type="match status" value="1"/>
</dbReference>
<dbReference type="PANTHER" id="PTHR43611">
    <property type="entry name" value="ALPHA-D-GLUCOSE 1-PHOSPHATE PHOSPHATASE"/>
    <property type="match status" value="1"/>
</dbReference>
<proteinExistence type="predicted"/>
<dbReference type="GO" id="GO:0016787">
    <property type="term" value="F:hydrolase activity"/>
    <property type="evidence" value="ECO:0007669"/>
    <property type="project" value="UniProtKB-KW"/>
</dbReference>
<organism evidence="1 2">
    <name type="scientific">Desulfobaculum xiamenense</name>
    <dbReference type="NCBI Taxonomy" id="995050"/>
    <lineage>
        <taxon>Bacteria</taxon>
        <taxon>Pseudomonadati</taxon>
        <taxon>Thermodesulfobacteriota</taxon>
        <taxon>Desulfovibrionia</taxon>
        <taxon>Desulfovibrionales</taxon>
        <taxon>Desulfovibrionaceae</taxon>
        <taxon>Desulfobaculum</taxon>
    </lineage>
</organism>
<comment type="caution">
    <text evidence="1">The sequence shown here is derived from an EMBL/GenBank/DDBJ whole genome shotgun (WGS) entry which is preliminary data.</text>
</comment>
<dbReference type="InterPro" id="IPR023214">
    <property type="entry name" value="HAD_sf"/>
</dbReference>
<name>A0A846QGA0_9BACT</name>
<dbReference type="Gene3D" id="3.40.50.1000">
    <property type="entry name" value="HAD superfamily/HAD-like"/>
    <property type="match status" value="1"/>
</dbReference>
<gene>
    <name evidence="1" type="ORF">GGQ74_000968</name>
</gene>
<reference evidence="1 2" key="1">
    <citation type="submission" date="2020-03" db="EMBL/GenBank/DDBJ databases">
        <title>Genomic Encyclopedia of Type Strains, Phase IV (KMG-IV): sequencing the most valuable type-strain genomes for metagenomic binning, comparative biology and taxonomic classification.</title>
        <authorList>
            <person name="Goeker M."/>
        </authorList>
    </citation>
    <scope>NUCLEOTIDE SEQUENCE [LARGE SCALE GENOMIC DNA]</scope>
    <source>
        <strain evidence="1 2">DSM 24233</strain>
    </source>
</reference>
<dbReference type="EMBL" id="JAATJA010000001">
    <property type="protein sequence ID" value="NJB67328.1"/>
    <property type="molecule type" value="Genomic_DNA"/>
</dbReference>
<dbReference type="RefSeq" id="WP_167940391.1">
    <property type="nucleotide sequence ID" value="NZ_JAATJA010000001.1"/>
</dbReference>
<dbReference type="NCBIfam" id="TIGR01509">
    <property type="entry name" value="HAD-SF-IA-v3"/>
    <property type="match status" value="1"/>
</dbReference>